<evidence type="ECO:0000313" key="1">
    <source>
        <dbReference type="EMBL" id="EMS78412.1"/>
    </source>
</evidence>
<organism evidence="1 2">
    <name type="scientific">Desulfotignum phosphitoxidans DSM 13687</name>
    <dbReference type="NCBI Taxonomy" id="1286635"/>
    <lineage>
        <taxon>Bacteria</taxon>
        <taxon>Pseudomonadati</taxon>
        <taxon>Thermodesulfobacteriota</taxon>
        <taxon>Desulfobacteria</taxon>
        <taxon>Desulfobacterales</taxon>
        <taxon>Desulfobacteraceae</taxon>
        <taxon>Desulfotignum</taxon>
    </lineage>
</organism>
<sequence>MPDLHKLNRFIIRVGRIHIGHKELSGQSMDYRKAGLALIEQGVYDTLCSLDPDLIPWDILDQVEVFFHYLDRHVTDDIGFSNYETDAIPDRALDLPAGILDFLDDFLLVADAQAHRFEGSTAYYA</sequence>
<proteinExistence type="predicted"/>
<dbReference type="EMBL" id="APJX01000008">
    <property type="protein sequence ID" value="EMS78412.1"/>
    <property type="molecule type" value="Genomic_DNA"/>
</dbReference>
<reference evidence="1 2" key="1">
    <citation type="journal article" date="2013" name="Genome Announc.">
        <title>Draft Genome Sequence of Desulfotignum phosphitoxidans DSM 13687 Strain FiPS-3.</title>
        <authorList>
            <person name="Poehlein A."/>
            <person name="Daniel R."/>
            <person name="Simeonova D.D."/>
        </authorList>
    </citation>
    <scope>NUCLEOTIDE SEQUENCE [LARGE SCALE GENOMIC DNA]</scope>
    <source>
        <strain evidence="1 2">DSM 13687</strain>
    </source>
</reference>
<protein>
    <submittedName>
        <fullName evidence="1">Uncharacterized protein</fullName>
    </submittedName>
</protein>
<comment type="caution">
    <text evidence="1">The sequence shown here is derived from an EMBL/GenBank/DDBJ whole genome shotgun (WGS) entry which is preliminary data.</text>
</comment>
<evidence type="ECO:0000313" key="2">
    <source>
        <dbReference type="Proteomes" id="UP000014216"/>
    </source>
</evidence>
<dbReference type="Proteomes" id="UP000014216">
    <property type="component" value="Unassembled WGS sequence"/>
</dbReference>
<accession>S0G2M2</accession>
<keyword evidence="2" id="KW-1185">Reference proteome</keyword>
<dbReference type="AlphaFoldDB" id="S0G2M2"/>
<gene>
    <name evidence="1" type="ORF">Dpo_8c00790</name>
</gene>
<name>S0G2M2_9BACT</name>